<dbReference type="OrthoDB" id="2011769at2759"/>
<feature type="compositionally biased region" description="Low complexity" evidence="1">
    <location>
        <begin position="424"/>
        <end position="441"/>
    </location>
</feature>
<feature type="region of interest" description="Disordered" evidence="1">
    <location>
        <begin position="75"/>
        <end position="119"/>
    </location>
</feature>
<dbReference type="PANTHER" id="PTHR48148">
    <property type="entry name" value="KERATINOCYTE PROLINE-RICH PROTEIN"/>
    <property type="match status" value="1"/>
</dbReference>
<accession>A0A6H0XQW8</accession>
<feature type="region of interest" description="Disordered" evidence="1">
    <location>
        <begin position="176"/>
        <end position="303"/>
    </location>
</feature>
<dbReference type="AlphaFoldDB" id="A0A6H0XQW8"/>
<feature type="compositionally biased region" description="Basic residues" evidence="1">
    <location>
        <begin position="587"/>
        <end position="610"/>
    </location>
</feature>
<feature type="region of interest" description="Disordered" evidence="1">
    <location>
        <begin position="760"/>
        <end position="779"/>
    </location>
</feature>
<name>A0A6H0XQW8_9PEZI</name>
<reference evidence="2 3" key="1">
    <citation type="journal article" date="2016" name="Sci. Rep.">
        <title>Peltaster fructicola genome reveals evolution from an invasive phytopathogen to an ectophytic parasite.</title>
        <authorList>
            <person name="Xu C."/>
            <person name="Chen H."/>
            <person name="Gleason M.L."/>
            <person name="Xu J.R."/>
            <person name="Liu H."/>
            <person name="Zhang R."/>
            <person name="Sun G."/>
        </authorList>
    </citation>
    <scope>NUCLEOTIDE SEQUENCE [LARGE SCALE GENOMIC DNA]</scope>
    <source>
        <strain evidence="2 3">LNHT1506</strain>
    </source>
</reference>
<dbReference type="PANTHER" id="PTHR48148:SF2">
    <property type="entry name" value="PA14 DOMAIN-CONTAINING PROTEIN"/>
    <property type="match status" value="1"/>
</dbReference>
<protein>
    <recommendedName>
        <fullName evidence="4">Extensin domain-containing protein</fullName>
    </recommendedName>
</protein>
<gene>
    <name evidence="2" type="ORF">AMS68_002689</name>
</gene>
<feature type="region of interest" description="Disordered" evidence="1">
    <location>
        <begin position="496"/>
        <end position="686"/>
    </location>
</feature>
<evidence type="ECO:0008006" key="4">
    <source>
        <dbReference type="Google" id="ProtNLM"/>
    </source>
</evidence>
<feature type="region of interest" description="Disordered" evidence="1">
    <location>
        <begin position="710"/>
        <end position="732"/>
    </location>
</feature>
<organism evidence="2 3">
    <name type="scientific">Peltaster fructicola</name>
    <dbReference type="NCBI Taxonomy" id="286661"/>
    <lineage>
        <taxon>Eukaryota</taxon>
        <taxon>Fungi</taxon>
        <taxon>Dikarya</taxon>
        <taxon>Ascomycota</taxon>
        <taxon>Pezizomycotina</taxon>
        <taxon>Dothideomycetes</taxon>
        <taxon>Dothideomycetes incertae sedis</taxon>
        <taxon>Peltaster</taxon>
    </lineage>
</organism>
<feature type="compositionally biased region" description="Basic residues" evidence="1">
    <location>
        <begin position="443"/>
        <end position="452"/>
    </location>
</feature>
<evidence type="ECO:0000313" key="2">
    <source>
        <dbReference type="EMBL" id="QIW97171.1"/>
    </source>
</evidence>
<sequence>MTDPNTSLRLETAVTSPGMELPEELSADVDEPPETSPQHINFWIPPKPHTNTSYAKAVPPAYTRRESLLTRQLHTETEHSDEEHHIRSPTRGLSMVSTWSNPSTVSTAELTSDDGRSVPSPGISPFLPPTRMSNTLPVTDNKILGLEHVTIKDPVEEGLGRKRCITFACSGAAKETSPVKTTAPILEEQPASPPKRKCALKFMCPSKPDDKPTPKRATSPPPKHRRMSSSQKVPKAHRDSDSTVVNPASPRLTRKALLGSPKPVAAQAIPVLDNSDDDSGAEATRFHEFATSEEEPEEWTQESTCYRNRLCVTDTLKKENVIRQLGQEVEEEVLAEEEDEEEEDDQDDDDPEAVDEQDDLEDEEEEDDESDDGFHSDDEEGFAGSDDEADGSDCEWWAPGALSTAATSTEQIEHLTRISAQPQPSEYPSSLASMSSAGVSPHTSHRRPRPFRTHSTSAAVDIERPATPDLPDSTDFVCGTLDEDRPKEQAYLDCIKEREAAKHRPIPQDIDPTFPTSDPEMDEEDDEDIEDPEESDNEEIMHGSLDSIHGTARRISPTPRRPSIRQRSPAPSRRASTRARSPAPAAIRHKSPAPAAIRHKSPAPTTRHRSPAPVRTKSPAPKVKPTLFSPPPHPVRARSPAPRKLFGQSPHRARSPAPAPRMTSPPNTRRASPSDLFPAPANGLAGRPNTLTVAASLPKRPGGFLLSRLGHQASDVEGGETPTNGLRSGRRRGAIDIVKGLEKKKQRRREKLCQKLAAKAAARGEERKKVKPGRGAERMREVGLELQKYKGRAGHILSY</sequence>
<feature type="region of interest" description="Disordered" evidence="1">
    <location>
        <begin position="1"/>
        <end position="54"/>
    </location>
</feature>
<proteinExistence type="predicted"/>
<dbReference type="InterPro" id="IPR018853">
    <property type="entry name" value="DUF2457"/>
</dbReference>
<feature type="compositionally biased region" description="Polar residues" evidence="1">
    <location>
        <begin position="1"/>
        <end position="15"/>
    </location>
</feature>
<feature type="compositionally biased region" description="Acidic residues" evidence="1">
    <location>
        <begin position="21"/>
        <end position="33"/>
    </location>
</feature>
<evidence type="ECO:0000256" key="1">
    <source>
        <dbReference type="SAM" id="MobiDB-lite"/>
    </source>
</evidence>
<feature type="compositionally biased region" description="Basic and acidic residues" evidence="1">
    <location>
        <begin position="75"/>
        <end position="86"/>
    </location>
</feature>
<feature type="compositionally biased region" description="Basic and acidic residues" evidence="1">
    <location>
        <begin position="762"/>
        <end position="779"/>
    </location>
</feature>
<feature type="compositionally biased region" description="Low complexity" evidence="1">
    <location>
        <begin position="565"/>
        <end position="586"/>
    </location>
</feature>
<dbReference type="Pfam" id="PF10446">
    <property type="entry name" value="DUF2457"/>
    <property type="match status" value="1"/>
</dbReference>
<dbReference type="Proteomes" id="UP000503462">
    <property type="component" value="Chromosome 2"/>
</dbReference>
<feature type="compositionally biased region" description="Acidic residues" evidence="1">
    <location>
        <begin position="519"/>
        <end position="538"/>
    </location>
</feature>
<evidence type="ECO:0000313" key="3">
    <source>
        <dbReference type="Proteomes" id="UP000503462"/>
    </source>
</evidence>
<keyword evidence="3" id="KW-1185">Reference proteome</keyword>
<feature type="compositionally biased region" description="Polar residues" evidence="1">
    <location>
        <begin position="95"/>
        <end position="110"/>
    </location>
</feature>
<feature type="region of interest" description="Disordered" evidence="1">
    <location>
        <begin position="323"/>
        <end position="482"/>
    </location>
</feature>
<dbReference type="EMBL" id="CP051140">
    <property type="protein sequence ID" value="QIW97171.1"/>
    <property type="molecule type" value="Genomic_DNA"/>
</dbReference>
<feature type="compositionally biased region" description="Acidic residues" evidence="1">
    <location>
        <begin position="291"/>
        <end position="300"/>
    </location>
</feature>
<feature type="compositionally biased region" description="Acidic residues" evidence="1">
    <location>
        <begin position="328"/>
        <end position="393"/>
    </location>
</feature>